<name>A0A6F9XLE8_9LACO</name>
<proteinExistence type="predicted"/>
<reference evidence="1" key="1">
    <citation type="submission" date="2019-10" db="EMBL/GenBank/DDBJ databases">
        <title>Lactobacillus agilis SY212 Whole Genome Sequencing Project.</title>
        <authorList>
            <person name="Suzuki S."/>
            <person name="Endo A."/>
            <person name="Maeno S."/>
            <person name="Shiwa Y."/>
            <person name="Matsutani M."/>
            <person name="Kajikawa A."/>
        </authorList>
    </citation>
    <scope>NUCLEOTIDE SEQUENCE</scope>
    <source>
        <strain evidence="1">SY212</strain>
    </source>
</reference>
<comment type="caution">
    <text evidence="1">The sequence shown here is derived from an EMBL/GenBank/DDBJ whole genome shotgun (WGS) entry which is preliminary data.</text>
</comment>
<dbReference type="Proteomes" id="UP000494265">
    <property type="component" value="Unassembled WGS sequence"/>
</dbReference>
<dbReference type="AlphaFoldDB" id="A0A6F9XLE8"/>
<dbReference type="RefSeq" id="WP_172584639.1">
    <property type="nucleotide sequence ID" value="NZ_BLAM01000107.1"/>
</dbReference>
<gene>
    <name evidence="1" type="ORF">SY212_11240</name>
</gene>
<organism evidence="1">
    <name type="scientific">Ligilactobacillus agilis</name>
    <dbReference type="NCBI Taxonomy" id="1601"/>
    <lineage>
        <taxon>Bacteria</taxon>
        <taxon>Bacillati</taxon>
        <taxon>Bacillota</taxon>
        <taxon>Bacilli</taxon>
        <taxon>Lactobacillales</taxon>
        <taxon>Lactobacillaceae</taxon>
        <taxon>Ligilactobacillus</taxon>
    </lineage>
</organism>
<dbReference type="EMBL" id="BLAM01000107">
    <property type="protein sequence ID" value="GET06094.1"/>
    <property type="molecule type" value="Genomic_DNA"/>
</dbReference>
<sequence>MTTKKHDETVTDTQSVQVDDQAQLQANFLKAVAKLPTVVVDTEEKARAFWCGPCQVDTKKI</sequence>
<evidence type="ECO:0000313" key="1">
    <source>
        <dbReference type="EMBL" id="GET06094.1"/>
    </source>
</evidence>
<accession>A0A6F9XLE8</accession>
<protein>
    <submittedName>
        <fullName evidence="1">Uncharacterized protein</fullName>
    </submittedName>
</protein>